<evidence type="ECO:0000313" key="3">
    <source>
        <dbReference type="Proteomes" id="UP000312512"/>
    </source>
</evidence>
<protein>
    <submittedName>
        <fullName evidence="2">Phosphotransferase</fullName>
    </submittedName>
</protein>
<name>A0A5C4WU66_9ACTN</name>
<dbReference type="EMBL" id="VDLX02000001">
    <property type="protein sequence ID" value="KAB8197149.1"/>
    <property type="molecule type" value="Genomic_DNA"/>
</dbReference>
<evidence type="ECO:0000313" key="2">
    <source>
        <dbReference type="EMBL" id="KAB8197149.1"/>
    </source>
</evidence>
<dbReference type="Proteomes" id="UP000312512">
    <property type="component" value="Unassembled WGS sequence"/>
</dbReference>
<dbReference type="NCBIfam" id="NF038156">
    <property type="entry name" value="lant_syn_V_LxmK"/>
    <property type="match status" value="1"/>
</dbReference>
<dbReference type="OrthoDB" id="2410440at2"/>
<comment type="caution">
    <text evidence="2">The sequence shown here is derived from an EMBL/GenBank/DDBJ whole genome shotgun (WGS) entry which is preliminary data.</text>
</comment>
<dbReference type="GO" id="GO:0016740">
    <property type="term" value="F:transferase activity"/>
    <property type="evidence" value="ECO:0007669"/>
    <property type="project" value="UniProtKB-KW"/>
</dbReference>
<dbReference type="InterPro" id="IPR011009">
    <property type="entry name" value="Kinase-like_dom_sf"/>
</dbReference>
<dbReference type="RefSeq" id="WP_139627779.1">
    <property type="nucleotide sequence ID" value="NZ_VDLX02000001.1"/>
</dbReference>
<accession>A0A5C4WU66</accession>
<gene>
    <name evidence="2" type="ORF">FH608_000835</name>
</gene>
<keyword evidence="3" id="KW-1185">Reference proteome</keyword>
<dbReference type="InterPro" id="IPR002575">
    <property type="entry name" value="Aminoglycoside_PTrfase"/>
</dbReference>
<sequence length="355" mass="38504">MGEVPEINAFLNSKGLGELADDQITTYVGRNDNWTGRTSNGTAVFVKRLPALEEAAERVRRSVAFDSAVHAAGQGELRAPRLLAHDVTRNILVFELLDEATTGADLAADEQFHDELARQAGRALGVLHSIPAAELPVPLETGRPIFPDLFLLDALPLPFYLSFTFAEVSLWNIIHGDRGLTEALGRLRDMDQRAPRRPTHCDLRLDQFLVTDDVLYLTDGEEFRLADPARDVGAFAGEWLHQAVAGLSGKGEDDAFAGPPTHEEIVSRGAANLDRLRPRIAAFWDGYTTTCADIDDELPVRATAFAGCHLFDRAVVTSGKSARLHAGLRAAMGIGRTALSDPERYVTALGLGDGS</sequence>
<feature type="domain" description="Aminoglycoside phosphotransferase" evidence="1">
    <location>
        <begin position="31"/>
        <end position="243"/>
    </location>
</feature>
<evidence type="ECO:0000259" key="1">
    <source>
        <dbReference type="Pfam" id="PF01636"/>
    </source>
</evidence>
<reference evidence="2 3" key="1">
    <citation type="submission" date="2019-10" db="EMBL/GenBank/DDBJ databases">
        <title>Nonomuraea sp. nov., isolated from Phyllanthus amarus.</title>
        <authorList>
            <person name="Klykleung N."/>
            <person name="Tanasupawat S."/>
        </authorList>
    </citation>
    <scope>NUCLEOTIDE SEQUENCE [LARGE SCALE GENOMIC DNA]</scope>
    <source>
        <strain evidence="2 3">PA1-10</strain>
    </source>
</reference>
<dbReference type="Pfam" id="PF01636">
    <property type="entry name" value="APH"/>
    <property type="match status" value="1"/>
</dbReference>
<dbReference type="Gene3D" id="3.90.1200.10">
    <property type="match status" value="1"/>
</dbReference>
<dbReference type="AlphaFoldDB" id="A0A5C4WU66"/>
<organism evidence="2 3">
    <name type="scientific">Nonomuraea phyllanthi</name>
    <dbReference type="NCBI Taxonomy" id="2219224"/>
    <lineage>
        <taxon>Bacteria</taxon>
        <taxon>Bacillati</taxon>
        <taxon>Actinomycetota</taxon>
        <taxon>Actinomycetes</taxon>
        <taxon>Streptosporangiales</taxon>
        <taxon>Streptosporangiaceae</taxon>
        <taxon>Nonomuraea</taxon>
    </lineage>
</organism>
<dbReference type="SUPFAM" id="SSF56112">
    <property type="entry name" value="Protein kinase-like (PK-like)"/>
    <property type="match status" value="1"/>
</dbReference>
<keyword evidence="2" id="KW-0808">Transferase</keyword>
<proteinExistence type="predicted"/>